<dbReference type="EMBL" id="SDWS01000013">
    <property type="protein sequence ID" value="RYB88544.1"/>
    <property type="molecule type" value="Genomic_DNA"/>
</dbReference>
<dbReference type="PANTHER" id="PTHR11079">
    <property type="entry name" value="CYTOSINE DEAMINASE FAMILY MEMBER"/>
    <property type="match status" value="1"/>
</dbReference>
<dbReference type="Proteomes" id="UP000291838">
    <property type="component" value="Unassembled WGS sequence"/>
</dbReference>
<dbReference type="Gene3D" id="3.40.140.10">
    <property type="entry name" value="Cytidine Deaminase, domain 2"/>
    <property type="match status" value="1"/>
</dbReference>
<accession>A0A4Q2RL72</accession>
<dbReference type="AlphaFoldDB" id="A0A4Q2RL72"/>
<dbReference type="OrthoDB" id="9802676at2"/>
<evidence type="ECO:0000259" key="1">
    <source>
        <dbReference type="PROSITE" id="PS51747"/>
    </source>
</evidence>
<protein>
    <submittedName>
        <fullName evidence="2">Nucleoside deaminase</fullName>
    </submittedName>
</protein>
<dbReference type="PROSITE" id="PS51747">
    <property type="entry name" value="CYT_DCMP_DEAMINASES_2"/>
    <property type="match status" value="1"/>
</dbReference>
<keyword evidence="3" id="KW-1185">Reference proteome</keyword>
<name>A0A4Q2RL72_9ACTN</name>
<dbReference type="SUPFAM" id="SSF53927">
    <property type="entry name" value="Cytidine deaminase-like"/>
    <property type="match status" value="1"/>
</dbReference>
<sequence>MVRVMTPEDAVALALDVAERGLADGEMPIGAVVLSGDRVLGEAFTQERTLGRRIVHADLLALQQADVKLGLRRAEEPLVLAVNLEPCMMCLGAAITLGVGQVYYALESPNDGGVDLLSKWLPPVEQPFFSRPGDIRSGFHRSRSQRLFGRYAEGNGPAGMRRWAAGLAAL</sequence>
<evidence type="ECO:0000313" key="3">
    <source>
        <dbReference type="Proteomes" id="UP000291838"/>
    </source>
</evidence>
<comment type="caution">
    <text evidence="2">The sequence shown here is derived from an EMBL/GenBank/DDBJ whole genome shotgun (WGS) entry which is preliminary data.</text>
</comment>
<reference evidence="2 3" key="1">
    <citation type="submission" date="2019-01" db="EMBL/GenBank/DDBJ databases">
        <title>Novel species of Nocardioides.</title>
        <authorList>
            <person name="Liu Q."/>
            <person name="Xin Y.-H."/>
        </authorList>
    </citation>
    <scope>NUCLEOTIDE SEQUENCE [LARGE SCALE GENOMIC DNA]</scope>
    <source>
        <strain evidence="2 3">HLT3-15</strain>
    </source>
</reference>
<gene>
    <name evidence="2" type="ORF">EUA06_20645</name>
</gene>
<feature type="domain" description="CMP/dCMP-type deaminase" evidence="1">
    <location>
        <begin position="5"/>
        <end position="116"/>
    </location>
</feature>
<organism evidence="2 3">
    <name type="scientific">Nocardioides glacieisoli</name>
    <dbReference type="NCBI Taxonomy" id="1168730"/>
    <lineage>
        <taxon>Bacteria</taxon>
        <taxon>Bacillati</taxon>
        <taxon>Actinomycetota</taxon>
        <taxon>Actinomycetes</taxon>
        <taxon>Propionibacteriales</taxon>
        <taxon>Nocardioidaceae</taxon>
        <taxon>Nocardioides</taxon>
    </lineage>
</organism>
<dbReference type="InterPro" id="IPR016193">
    <property type="entry name" value="Cytidine_deaminase-like"/>
</dbReference>
<proteinExistence type="predicted"/>
<dbReference type="CDD" id="cd01285">
    <property type="entry name" value="nucleoside_deaminase"/>
    <property type="match status" value="1"/>
</dbReference>
<dbReference type="GO" id="GO:0003824">
    <property type="term" value="F:catalytic activity"/>
    <property type="evidence" value="ECO:0007669"/>
    <property type="project" value="InterPro"/>
</dbReference>
<evidence type="ECO:0000313" key="2">
    <source>
        <dbReference type="EMBL" id="RYB88544.1"/>
    </source>
</evidence>
<dbReference type="InterPro" id="IPR002125">
    <property type="entry name" value="CMP_dCMP_dom"/>
</dbReference>
<dbReference type="Pfam" id="PF00383">
    <property type="entry name" value="dCMP_cyt_deam_1"/>
    <property type="match status" value="1"/>
</dbReference>
<dbReference type="PANTHER" id="PTHR11079:SF179">
    <property type="entry name" value="TRNA(ADENINE(34)) DEAMINASE, CHLOROPLASTIC"/>
    <property type="match status" value="1"/>
</dbReference>